<protein>
    <recommendedName>
        <fullName evidence="3">YwbE family protein</fullName>
    </recommendedName>
</protein>
<dbReference type="AlphaFoldDB" id="A0A1F5TQF8"/>
<dbReference type="EMBL" id="MFGO01000015">
    <property type="protein sequence ID" value="OGF41014.1"/>
    <property type="molecule type" value="Genomic_DNA"/>
</dbReference>
<comment type="caution">
    <text evidence="1">The sequence shown here is derived from an EMBL/GenBank/DDBJ whole genome shotgun (WGS) entry which is preliminary data.</text>
</comment>
<proteinExistence type="predicted"/>
<dbReference type="PANTHER" id="PTHR40069">
    <property type="entry name" value="YWBE PROTEIN"/>
    <property type="match status" value="1"/>
</dbReference>
<sequence>MNGQKRADIHPGSYVYIVQKKDQPTGALTEGVVLDILTNKPFHPRGIKVRLETGEVGRVEDIHG</sequence>
<evidence type="ECO:0000313" key="1">
    <source>
        <dbReference type="EMBL" id="OGF41014.1"/>
    </source>
</evidence>
<gene>
    <name evidence="1" type="ORF">A2531_03600</name>
</gene>
<dbReference type="PANTHER" id="PTHR40069:SF1">
    <property type="entry name" value="YWBE PROTEIN"/>
    <property type="match status" value="1"/>
</dbReference>
<dbReference type="NCBIfam" id="TIGR03833">
    <property type="entry name" value="YwbE family protein"/>
    <property type="match status" value="1"/>
</dbReference>
<evidence type="ECO:0000313" key="2">
    <source>
        <dbReference type="Proteomes" id="UP000177579"/>
    </source>
</evidence>
<dbReference type="Proteomes" id="UP000177579">
    <property type="component" value="Unassembled WGS sequence"/>
</dbReference>
<organism evidence="1 2">
    <name type="scientific">Candidatus Falkowbacteria bacterium RIFOXYD2_FULL_34_120</name>
    <dbReference type="NCBI Taxonomy" id="1798007"/>
    <lineage>
        <taxon>Bacteria</taxon>
        <taxon>Candidatus Falkowiibacteriota</taxon>
    </lineage>
</organism>
<evidence type="ECO:0008006" key="3">
    <source>
        <dbReference type="Google" id="ProtNLM"/>
    </source>
</evidence>
<reference evidence="1 2" key="1">
    <citation type="journal article" date="2016" name="Nat. Commun.">
        <title>Thousands of microbial genomes shed light on interconnected biogeochemical processes in an aquifer system.</title>
        <authorList>
            <person name="Anantharaman K."/>
            <person name="Brown C.T."/>
            <person name="Hug L.A."/>
            <person name="Sharon I."/>
            <person name="Castelle C.J."/>
            <person name="Probst A.J."/>
            <person name="Thomas B.C."/>
            <person name="Singh A."/>
            <person name="Wilkins M.J."/>
            <person name="Karaoz U."/>
            <person name="Brodie E.L."/>
            <person name="Williams K.H."/>
            <person name="Hubbard S.S."/>
            <person name="Banfield J.F."/>
        </authorList>
    </citation>
    <scope>NUCLEOTIDE SEQUENCE [LARGE SCALE GENOMIC DNA]</scope>
</reference>
<dbReference type="Pfam" id="PF09962">
    <property type="entry name" value="DUF2196"/>
    <property type="match status" value="1"/>
</dbReference>
<name>A0A1F5TQF8_9BACT</name>
<dbReference type="InterPro" id="IPR019240">
    <property type="entry name" value="DUF2196"/>
</dbReference>
<accession>A0A1F5TQF8</accession>